<feature type="transmembrane region" description="Helical" evidence="8">
    <location>
        <begin position="459"/>
        <end position="479"/>
    </location>
</feature>
<evidence type="ECO:0000256" key="4">
    <source>
        <dbReference type="ARBA" id="ARBA00022989"/>
    </source>
</evidence>
<keyword evidence="4 8" id="KW-1133">Transmembrane helix</keyword>
<evidence type="ECO:0000256" key="8">
    <source>
        <dbReference type="SAM" id="Phobius"/>
    </source>
</evidence>
<evidence type="ECO:0000313" key="10">
    <source>
        <dbReference type="EMBL" id="WUS55366.1"/>
    </source>
</evidence>
<feature type="region of interest" description="Disordered" evidence="7">
    <location>
        <begin position="99"/>
        <end position="135"/>
    </location>
</feature>
<name>A0ABZ1W3G8_9ACTN</name>
<feature type="transmembrane region" description="Helical" evidence="8">
    <location>
        <begin position="1044"/>
        <end position="1070"/>
    </location>
</feature>
<dbReference type="EMBL" id="CP108482">
    <property type="protein sequence ID" value="WUS55366.1"/>
    <property type="molecule type" value="Genomic_DNA"/>
</dbReference>
<dbReference type="Pfam" id="PF02687">
    <property type="entry name" value="FtsX"/>
    <property type="match status" value="1"/>
</dbReference>
<dbReference type="InterPro" id="IPR003838">
    <property type="entry name" value="ABC3_permease_C"/>
</dbReference>
<feature type="compositionally biased region" description="Basic and acidic residues" evidence="7">
    <location>
        <begin position="122"/>
        <end position="135"/>
    </location>
</feature>
<keyword evidence="5 8" id="KW-0472">Membrane</keyword>
<protein>
    <submittedName>
        <fullName evidence="10">ABC transporter permease</fullName>
    </submittedName>
</protein>
<sequence>MLGFVLRRLRGRLPLAAAVLVTVLITTAMLTAIVAFNRTVGEAGLRQALQGPGRSRTTVLVTGERAAQDRGTDDAAVRAFADDLFGPLPSRVESAARSRSYGLPAAGPEAAGSEAAGPKTGRATDDRGATGKDPDLTVLVALDRDQAHLLAGRWPHPSDRPPLQAAGPAGAGEAVEVAVPPAALTRLGLTAAALPAAVTLADRLQGSPLTVLVTGVYQATDRTDPFWRIDPLGGAEVQVSSFTTYGPMLVDDAVFTSGRLVQSGRSWLVRADFGAVRPAGAEALRQRADIVSAALQHTAALRVQTELPDLLGELKSGAVVARSTVLIGALQLAVLGAAALLLVVSLLTGRQEGENALLAARGASRGRIGLLTAAESVLLALPAALLAPLLTPPLLHLLGRFGPLSRVPLDTSLPWILWPVAAGCALACVLLTTLPGLVRGAGAAALRRAGRRQAVVAGAARSGADLALLALAVLAYRQLARQSGGTLAAETAGRLGVDPVLVAAPTLALCAGTLLVLRLLPFAARLGGRLAARGRGLGPALVGWQFARRPGRATGPVLLLVLAVATGVLALGQHSAWSASQRDQADFATAGGLRITGSGLAAMGQGGRYAALPGGERLIPVVQADQSLPGGGTGRVLALDAAGAAEHLRVRPDLFDGRGARELLAPLVRPEPSGRAAGIPLPGHPARIDLEVGVRVLQRSAAAGPPSDGAPVRPGLWLMLRDRFGTTYRTLVPGLPAEGEAKLSVDLAALTDAPLGSVAAPLTLTGLVVGYGWAGGERIEGELTVGRIAAADTPDGPAVPLPAGPVWSQAPAQGGGTAAATVESIPADQRAAGTLLRLRYRSGPSDFRGVRVLLVPAGGAPVASAGGELPGLATHDYLTAVGASVGDLVRVPFGGARVPVRITAAVDSVPVAGRTALVLDLGSAGRLLADGGVETPVPNEWWLPAASEHDPAPVAAAAALRSAPGTQLLHLREEIVAGLLDDPVSAAPQTALAALAVATAVLAAIGFAAAAAAASAERAGEFAVLMALGVPRRRLTRTVAAEQAVLVGLGTVVGIALGALMVRLIVPLVVLTPAARRPVPDVLAGPPLGASLLLAAAIGAVPLLSAFLGGRHRRGPAARLRLVEEM</sequence>
<comment type="similarity">
    <text evidence="6">Belongs to the ABC-4 integral membrane protein family.</text>
</comment>
<comment type="subcellular location">
    <subcellularLocation>
        <location evidence="1">Cell membrane</location>
        <topology evidence="1">Multi-pass membrane protein</topology>
    </subcellularLocation>
</comment>
<gene>
    <name evidence="10" type="ORF">OG469_07465</name>
</gene>
<feature type="transmembrane region" description="Helical" evidence="8">
    <location>
        <begin position="368"/>
        <end position="395"/>
    </location>
</feature>
<evidence type="ECO:0000259" key="9">
    <source>
        <dbReference type="Pfam" id="PF02687"/>
    </source>
</evidence>
<keyword evidence="11" id="KW-1185">Reference proteome</keyword>
<evidence type="ECO:0000256" key="2">
    <source>
        <dbReference type="ARBA" id="ARBA00022475"/>
    </source>
</evidence>
<feature type="transmembrane region" description="Helical" evidence="8">
    <location>
        <begin position="1090"/>
        <end position="1110"/>
    </location>
</feature>
<proteinExistence type="inferred from homology"/>
<reference evidence="10 11" key="1">
    <citation type="submission" date="2022-10" db="EMBL/GenBank/DDBJ databases">
        <title>The complete genomes of actinobacterial strains from the NBC collection.</title>
        <authorList>
            <person name="Joergensen T.S."/>
            <person name="Alvarez Arevalo M."/>
            <person name="Sterndorff E.B."/>
            <person name="Faurdal D."/>
            <person name="Vuksanovic O."/>
            <person name="Mourched A.-S."/>
            <person name="Charusanti P."/>
            <person name="Shaw S."/>
            <person name="Blin K."/>
            <person name="Weber T."/>
        </authorList>
    </citation>
    <scope>NUCLEOTIDE SEQUENCE [LARGE SCALE GENOMIC DNA]</scope>
    <source>
        <strain evidence="10 11">NBC_01247</strain>
    </source>
</reference>
<keyword evidence="2" id="KW-1003">Cell membrane</keyword>
<dbReference type="InterPro" id="IPR050250">
    <property type="entry name" value="Macrolide_Exporter_MacB"/>
</dbReference>
<organism evidence="10 11">
    <name type="scientific">Kitasatospora herbaricolor</name>
    <dbReference type="NCBI Taxonomy" id="68217"/>
    <lineage>
        <taxon>Bacteria</taxon>
        <taxon>Bacillati</taxon>
        <taxon>Actinomycetota</taxon>
        <taxon>Actinomycetes</taxon>
        <taxon>Kitasatosporales</taxon>
        <taxon>Streptomycetaceae</taxon>
        <taxon>Kitasatospora</taxon>
    </lineage>
</organism>
<feature type="domain" description="ABC3 transporter permease C-terminal" evidence="9">
    <location>
        <begin position="995"/>
        <end position="1097"/>
    </location>
</feature>
<dbReference type="RefSeq" id="WP_329500004.1">
    <property type="nucleotide sequence ID" value="NZ_CP108460.1"/>
</dbReference>
<keyword evidence="3 8" id="KW-0812">Transmembrane</keyword>
<dbReference type="PANTHER" id="PTHR30572:SF4">
    <property type="entry name" value="ABC TRANSPORTER PERMEASE YTRF"/>
    <property type="match status" value="1"/>
</dbReference>
<evidence type="ECO:0000256" key="3">
    <source>
        <dbReference type="ARBA" id="ARBA00022692"/>
    </source>
</evidence>
<feature type="transmembrane region" description="Helical" evidence="8">
    <location>
        <begin position="991"/>
        <end position="1016"/>
    </location>
</feature>
<evidence type="ECO:0000256" key="7">
    <source>
        <dbReference type="SAM" id="MobiDB-lite"/>
    </source>
</evidence>
<feature type="transmembrane region" description="Helical" evidence="8">
    <location>
        <begin position="415"/>
        <end position="438"/>
    </location>
</feature>
<feature type="transmembrane region" description="Helical" evidence="8">
    <location>
        <begin position="325"/>
        <end position="347"/>
    </location>
</feature>
<feature type="transmembrane region" description="Helical" evidence="8">
    <location>
        <begin position="557"/>
        <end position="577"/>
    </location>
</feature>
<evidence type="ECO:0000313" key="11">
    <source>
        <dbReference type="Proteomes" id="UP001432014"/>
    </source>
</evidence>
<evidence type="ECO:0000256" key="6">
    <source>
        <dbReference type="ARBA" id="ARBA00038076"/>
    </source>
</evidence>
<dbReference type="PANTHER" id="PTHR30572">
    <property type="entry name" value="MEMBRANE COMPONENT OF TRANSPORTER-RELATED"/>
    <property type="match status" value="1"/>
</dbReference>
<feature type="transmembrane region" description="Helical" evidence="8">
    <location>
        <begin position="12"/>
        <end position="36"/>
    </location>
</feature>
<feature type="transmembrane region" description="Helical" evidence="8">
    <location>
        <begin position="499"/>
        <end position="520"/>
    </location>
</feature>
<dbReference type="Proteomes" id="UP001432014">
    <property type="component" value="Chromosome"/>
</dbReference>
<evidence type="ECO:0000256" key="5">
    <source>
        <dbReference type="ARBA" id="ARBA00023136"/>
    </source>
</evidence>
<accession>A0ABZ1W3G8</accession>
<feature type="compositionally biased region" description="Low complexity" evidence="7">
    <location>
        <begin position="104"/>
        <end position="118"/>
    </location>
</feature>
<evidence type="ECO:0000256" key="1">
    <source>
        <dbReference type="ARBA" id="ARBA00004651"/>
    </source>
</evidence>